<accession>A0AC58RUE0</accession>
<gene>
    <name evidence="2" type="primary">LOC142162991</name>
</gene>
<organism evidence="1 2">
    <name type="scientific">Nicotiana tabacum</name>
    <name type="common">Common tobacco</name>
    <dbReference type="NCBI Taxonomy" id="4097"/>
    <lineage>
        <taxon>Eukaryota</taxon>
        <taxon>Viridiplantae</taxon>
        <taxon>Streptophyta</taxon>
        <taxon>Embryophyta</taxon>
        <taxon>Tracheophyta</taxon>
        <taxon>Spermatophyta</taxon>
        <taxon>Magnoliopsida</taxon>
        <taxon>eudicotyledons</taxon>
        <taxon>Gunneridae</taxon>
        <taxon>Pentapetalae</taxon>
        <taxon>asterids</taxon>
        <taxon>lamiids</taxon>
        <taxon>Solanales</taxon>
        <taxon>Solanaceae</taxon>
        <taxon>Nicotianoideae</taxon>
        <taxon>Nicotianeae</taxon>
        <taxon>Nicotiana</taxon>
    </lineage>
</organism>
<keyword evidence="1" id="KW-1185">Reference proteome</keyword>
<name>A0AC58RUE0_TOBAC</name>
<evidence type="ECO:0000313" key="2">
    <source>
        <dbReference type="RefSeq" id="XP_075076335.1"/>
    </source>
</evidence>
<reference evidence="2" key="2">
    <citation type="submission" date="2025-08" db="UniProtKB">
        <authorList>
            <consortium name="RefSeq"/>
        </authorList>
    </citation>
    <scope>IDENTIFICATION</scope>
    <source>
        <tissue evidence="2">Leaf</tissue>
    </source>
</reference>
<dbReference type="RefSeq" id="XP_075076335.1">
    <property type="nucleotide sequence ID" value="XM_075220234.1"/>
</dbReference>
<reference evidence="1" key="1">
    <citation type="journal article" date="2014" name="Nat. Commun.">
        <title>The tobacco genome sequence and its comparison with those of tomato and potato.</title>
        <authorList>
            <person name="Sierro N."/>
            <person name="Battey J.N."/>
            <person name="Ouadi S."/>
            <person name="Bakaher N."/>
            <person name="Bovet L."/>
            <person name="Willig A."/>
            <person name="Goepfert S."/>
            <person name="Peitsch M.C."/>
            <person name="Ivanov N.V."/>
        </authorList>
    </citation>
    <scope>NUCLEOTIDE SEQUENCE [LARGE SCALE GENOMIC DNA]</scope>
</reference>
<protein>
    <submittedName>
        <fullName evidence="2">Uncharacterized protein LOC142162991</fullName>
    </submittedName>
</protein>
<sequence length="115" mass="13178">MEYLSRSLHELKKEPTFQYHPRCRKLDITHMSFVDDLLLFAKGNLSSLVTLYKYFSQFFEALGLQANLGKSSVYFGGVKQNVKEQILAHMGFEKGSLPFKYLGIPLSTKKIALIQ</sequence>
<proteinExistence type="predicted"/>
<dbReference type="Proteomes" id="UP000790787">
    <property type="component" value="Chromosome 8"/>
</dbReference>
<evidence type="ECO:0000313" key="1">
    <source>
        <dbReference type="Proteomes" id="UP000790787"/>
    </source>
</evidence>